<keyword evidence="2" id="KW-1185">Reference proteome</keyword>
<name>A0ACB7SBW0_HYAAI</name>
<protein>
    <submittedName>
        <fullName evidence="1">Uncharacterized protein</fullName>
    </submittedName>
</protein>
<sequence length="190" mass="20911">MGASSSPPARKERKAASALGKQGDIFVVGGGRRLLRSNRDHAAAAGAENIFAHVFRIYEHTDISISATGERTRKKGNAFVRRSEEDNTSGTPTRQPGKSDGYAEVRERARRLGDHRRMRNEALRKRRLRNARVRARAFHLSPALYTSRHAGGFENEHPGPEWALGRGAANAGAPSLPDKLRRAPFARLGL</sequence>
<evidence type="ECO:0000313" key="1">
    <source>
        <dbReference type="EMBL" id="KAH6931264.1"/>
    </source>
</evidence>
<evidence type="ECO:0000313" key="2">
    <source>
        <dbReference type="Proteomes" id="UP000821845"/>
    </source>
</evidence>
<gene>
    <name evidence="1" type="ORF">HPB50_023260</name>
</gene>
<reference evidence="1" key="1">
    <citation type="submission" date="2020-05" db="EMBL/GenBank/DDBJ databases">
        <title>Large-scale comparative analyses of tick genomes elucidate their genetic diversity and vector capacities.</title>
        <authorList>
            <person name="Jia N."/>
            <person name="Wang J."/>
            <person name="Shi W."/>
            <person name="Du L."/>
            <person name="Sun Y."/>
            <person name="Zhan W."/>
            <person name="Jiang J."/>
            <person name="Wang Q."/>
            <person name="Zhang B."/>
            <person name="Ji P."/>
            <person name="Sakyi L.B."/>
            <person name="Cui X."/>
            <person name="Yuan T."/>
            <person name="Jiang B."/>
            <person name="Yang W."/>
            <person name="Lam T.T.-Y."/>
            <person name="Chang Q."/>
            <person name="Ding S."/>
            <person name="Wang X."/>
            <person name="Zhu J."/>
            <person name="Ruan X."/>
            <person name="Zhao L."/>
            <person name="Wei J."/>
            <person name="Que T."/>
            <person name="Du C."/>
            <person name="Cheng J."/>
            <person name="Dai P."/>
            <person name="Han X."/>
            <person name="Huang E."/>
            <person name="Gao Y."/>
            <person name="Liu J."/>
            <person name="Shao H."/>
            <person name="Ye R."/>
            <person name="Li L."/>
            <person name="Wei W."/>
            <person name="Wang X."/>
            <person name="Wang C."/>
            <person name="Yang T."/>
            <person name="Huo Q."/>
            <person name="Li W."/>
            <person name="Guo W."/>
            <person name="Chen H."/>
            <person name="Zhou L."/>
            <person name="Ni X."/>
            <person name="Tian J."/>
            <person name="Zhou Y."/>
            <person name="Sheng Y."/>
            <person name="Liu T."/>
            <person name="Pan Y."/>
            <person name="Xia L."/>
            <person name="Li J."/>
            <person name="Zhao F."/>
            <person name="Cao W."/>
        </authorList>
    </citation>
    <scope>NUCLEOTIDE SEQUENCE</scope>
    <source>
        <strain evidence="1">Hyas-2018</strain>
    </source>
</reference>
<accession>A0ACB7SBW0</accession>
<organism evidence="1 2">
    <name type="scientific">Hyalomma asiaticum</name>
    <name type="common">Tick</name>
    <dbReference type="NCBI Taxonomy" id="266040"/>
    <lineage>
        <taxon>Eukaryota</taxon>
        <taxon>Metazoa</taxon>
        <taxon>Ecdysozoa</taxon>
        <taxon>Arthropoda</taxon>
        <taxon>Chelicerata</taxon>
        <taxon>Arachnida</taxon>
        <taxon>Acari</taxon>
        <taxon>Parasitiformes</taxon>
        <taxon>Ixodida</taxon>
        <taxon>Ixodoidea</taxon>
        <taxon>Ixodidae</taxon>
        <taxon>Hyalomminae</taxon>
        <taxon>Hyalomma</taxon>
    </lineage>
</organism>
<comment type="caution">
    <text evidence="1">The sequence shown here is derived from an EMBL/GenBank/DDBJ whole genome shotgun (WGS) entry which is preliminary data.</text>
</comment>
<proteinExistence type="predicted"/>
<dbReference type="EMBL" id="CM023485">
    <property type="protein sequence ID" value="KAH6931264.1"/>
    <property type="molecule type" value="Genomic_DNA"/>
</dbReference>
<dbReference type="Proteomes" id="UP000821845">
    <property type="component" value="Chromosome 5"/>
</dbReference>